<dbReference type="Proteomes" id="UP001145145">
    <property type="component" value="Unassembled WGS sequence"/>
</dbReference>
<proteinExistence type="inferred from homology"/>
<protein>
    <submittedName>
        <fullName evidence="3">GIY-YIG domain-containing protein</fullName>
    </submittedName>
</protein>
<dbReference type="Gene3D" id="3.40.1440.10">
    <property type="entry name" value="GIY-YIG endonuclease"/>
    <property type="match status" value="1"/>
</dbReference>
<evidence type="ECO:0000313" key="5">
    <source>
        <dbReference type="Proteomes" id="UP001145145"/>
    </source>
</evidence>
<reference evidence="3 5" key="5">
    <citation type="journal article" date="2023" name="Int. J. Syst. Evol. Microbiol.">
        <title>Sellimonas catena sp. nov., isolated from human faeces.</title>
        <authorList>
            <person name="Hisatomi A."/>
            <person name="Ohkuma M."/>
            <person name="Sakamoto M."/>
        </authorList>
    </citation>
    <scope>NUCLEOTIDE SEQUENCE [LARGE SCALE GENOMIC DNA]</scope>
    <source>
        <strain evidence="3 5">12EGH17</strain>
        <strain evidence="4">18CBH55</strain>
    </source>
</reference>
<dbReference type="PANTHER" id="PTHR34477">
    <property type="entry name" value="UPF0213 PROTEIN YHBQ"/>
    <property type="match status" value="1"/>
</dbReference>
<keyword evidence="5" id="KW-1185">Reference proteome</keyword>
<dbReference type="RefSeq" id="WP_087166543.1">
    <property type="nucleotide sequence ID" value="NZ_BSBO01000005.1"/>
</dbReference>
<dbReference type="PANTHER" id="PTHR34477:SF1">
    <property type="entry name" value="UPF0213 PROTEIN YHBQ"/>
    <property type="match status" value="1"/>
</dbReference>
<name>A0A9W6C387_9FIRM</name>
<comment type="similarity">
    <text evidence="1">Belongs to the UPF0213 family.</text>
</comment>
<dbReference type="Pfam" id="PF01541">
    <property type="entry name" value="GIY-YIG"/>
    <property type="match status" value="1"/>
</dbReference>
<evidence type="ECO:0000313" key="4">
    <source>
        <dbReference type="EMBL" id="GLG90863.1"/>
    </source>
</evidence>
<accession>A0A9W6C387</accession>
<dbReference type="Proteomes" id="UP001145094">
    <property type="component" value="Unassembled WGS sequence"/>
</dbReference>
<dbReference type="EMBL" id="BSCH01000014">
    <property type="protein sequence ID" value="GLG90863.1"/>
    <property type="molecule type" value="Genomic_DNA"/>
</dbReference>
<reference evidence="3" key="2">
    <citation type="submission" date="2022-11" db="EMBL/GenBank/DDBJ databases">
        <title>Draft genome sequence of Sellimonas catena strain 12EGH17.</title>
        <authorList>
            <person name="Atsushi H."/>
            <person name="Moriya O."/>
            <person name="Mitsuo S."/>
        </authorList>
    </citation>
    <scope>NUCLEOTIDE SEQUENCE</scope>
    <source>
        <strain evidence="3">12EGH17</strain>
    </source>
</reference>
<dbReference type="InterPro" id="IPR000305">
    <property type="entry name" value="GIY-YIG_endonuc"/>
</dbReference>
<evidence type="ECO:0000259" key="2">
    <source>
        <dbReference type="PROSITE" id="PS50164"/>
    </source>
</evidence>
<dbReference type="SUPFAM" id="SSF82771">
    <property type="entry name" value="GIY-YIG endonuclease"/>
    <property type="match status" value="1"/>
</dbReference>
<dbReference type="InterPro" id="IPR050190">
    <property type="entry name" value="UPF0213_domain"/>
</dbReference>
<comment type="caution">
    <text evidence="3">The sequence shown here is derived from an EMBL/GenBank/DDBJ whole genome shotgun (WGS) entry which is preliminary data.</text>
</comment>
<organism evidence="3 5">
    <name type="scientific">Sellimonas catena</name>
    <dbReference type="NCBI Taxonomy" id="2994035"/>
    <lineage>
        <taxon>Bacteria</taxon>
        <taxon>Bacillati</taxon>
        <taxon>Bacillota</taxon>
        <taxon>Clostridia</taxon>
        <taxon>Lachnospirales</taxon>
        <taxon>Lachnospiraceae</taxon>
        <taxon>Sellimonas</taxon>
    </lineage>
</organism>
<reference evidence="3" key="1">
    <citation type="submission" date="2022-11" db="EMBL/GenBank/DDBJ databases">
        <title>Draft genome sequence of Sellimonas catena strain 12EGH17.</title>
        <authorList>
            <person name="Hisatomi A."/>
            <person name="Ohkuma M."/>
            <person name="Sakamoto M."/>
        </authorList>
    </citation>
    <scope>NUCLEOTIDE SEQUENCE</scope>
    <source>
        <strain evidence="3">12EGH17</strain>
    </source>
</reference>
<evidence type="ECO:0000256" key="1">
    <source>
        <dbReference type="ARBA" id="ARBA00007435"/>
    </source>
</evidence>
<gene>
    <name evidence="3" type="ORF">Selli1_07800</name>
    <name evidence="4" type="ORF">Selli2_22900</name>
</gene>
<dbReference type="InterPro" id="IPR035901">
    <property type="entry name" value="GIY-YIG_endonuc_sf"/>
</dbReference>
<dbReference type="CDD" id="cd10456">
    <property type="entry name" value="GIY-YIG_UPF0213"/>
    <property type="match status" value="1"/>
</dbReference>
<dbReference type="SMART" id="SM00465">
    <property type="entry name" value="GIYc"/>
    <property type="match status" value="1"/>
</dbReference>
<sequence length="94" mass="11238">MEEKKETIQKNYTYILKCSDGTLYTGWTNDLTKRLKAHNDGRGARYTKTRRPVALAYYESFCSKEEAMRREYEIKHLTRKEKEKLIENQKENPA</sequence>
<dbReference type="PROSITE" id="PS50164">
    <property type="entry name" value="GIY_YIG"/>
    <property type="match status" value="1"/>
</dbReference>
<reference evidence="4" key="3">
    <citation type="submission" date="2022-11" db="EMBL/GenBank/DDBJ databases">
        <title>Draft genome sequence of Sellimonas catena strain 18CBH55.</title>
        <authorList>
            <person name="Hisatomi A."/>
            <person name="Ohkuma M."/>
            <person name="Sakamoto M."/>
        </authorList>
    </citation>
    <scope>NUCLEOTIDE SEQUENCE</scope>
    <source>
        <strain evidence="4">18CBH55</strain>
    </source>
</reference>
<evidence type="ECO:0000313" key="3">
    <source>
        <dbReference type="EMBL" id="GLG03606.1"/>
    </source>
</evidence>
<dbReference type="EMBL" id="BSBO01000005">
    <property type="protein sequence ID" value="GLG03606.1"/>
    <property type="molecule type" value="Genomic_DNA"/>
</dbReference>
<dbReference type="AlphaFoldDB" id="A0A9W6C387"/>
<feature type="domain" description="GIY-YIG" evidence="2">
    <location>
        <begin position="9"/>
        <end position="84"/>
    </location>
</feature>
<reference evidence="4" key="4">
    <citation type="submission" date="2022-11" db="EMBL/GenBank/DDBJ databases">
        <title>Draft genome sequence of Sellimonas catena strain 18CBH55.</title>
        <authorList>
            <person name="Atsushi H."/>
            <person name="Moriya O."/>
            <person name="Mitsuo S."/>
        </authorList>
    </citation>
    <scope>NUCLEOTIDE SEQUENCE</scope>
    <source>
        <strain evidence="4">18CBH55</strain>
    </source>
</reference>